<name>A0ABQ5ID67_9ASTR</name>
<reference evidence="1" key="2">
    <citation type="submission" date="2022-01" db="EMBL/GenBank/DDBJ databases">
        <authorList>
            <person name="Yamashiro T."/>
            <person name="Shiraishi A."/>
            <person name="Satake H."/>
            <person name="Nakayama K."/>
        </authorList>
    </citation>
    <scope>NUCLEOTIDE SEQUENCE</scope>
</reference>
<comment type="caution">
    <text evidence="1">The sequence shown here is derived from an EMBL/GenBank/DDBJ whole genome shotgun (WGS) entry which is preliminary data.</text>
</comment>
<keyword evidence="2" id="KW-1185">Reference proteome</keyword>
<dbReference type="Proteomes" id="UP001151760">
    <property type="component" value="Unassembled WGS sequence"/>
</dbReference>
<evidence type="ECO:0000313" key="1">
    <source>
        <dbReference type="EMBL" id="GJT97392.1"/>
    </source>
</evidence>
<sequence>MIEPEKPLKKKNQVLVDEQEAIRLQAQFDEEAKVVREKEEANVVLVAQWDDIQDKAETYYKRKFFAAKRAKEKRNRPPTKAQQRSIMCTYLKNMDGWKPKDLKTKSFANVQELFDKAMKRVNTFVDFKTELVEDLETLWKIVKARHGYTRPEEGYERVLWGDLKTMFEHHVEDLVWRYPLTKATITEMLNKKLQADHWNEMCYQLLKLITKQLKNQ</sequence>
<dbReference type="EMBL" id="BQNB010020575">
    <property type="protein sequence ID" value="GJT97392.1"/>
    <property type="molecule type" value="Genomic_DNA"/>
</dbReference>
<reference evidence="1" key="1">
    <citation type="journal article" date="2022" name="Int. J. Mol. Sci.">
        <title>Draft Genome of Tanacetum Coccineum: Genomic Comparison of Closely Related Tanacetum-Family Plants.</title>
        <authorList>
            <person name="Yamashiro T."/>
            <person name="Shiraishi A."/>
            <person name="Nakayama K."/>
            <person name="Satake H."/>
        </authorList>
    </citation>
    <scope>NUCLEOTIDE SEQUENCE</scope>
</reference>
<gene>
    <name evidence="1" type="ORF">Tco_1092910</name>
</gene>
<protein>
    <submittedName>
        <fullName evidence="1">Uncharacterized protein</fullName>
    </submittedName>
</protein>
<proteinExistence type="predicted"/>
<organism evidence="1 2">
    <name type="scientific">Tanacetum coccineum</name>
    <dbReference type="NCBI Taxonomy" id="301880"/>
    <lineage>
        <taxon>Eukaryota</taxon>
        <taxon>Viridiplantae</taxon>
        <taxon>Streptophyta</taxon>
        <taxon>Embryophyta</taxon>
        <taxon>Tracheophyta</taxon>
        <taxon>Spermatophyta</taxon>
        <taxon>Magnoliopsida</taxon>
        <taxon>eudicotyledons</taxon>
        <taxon>Gunneridae</taxon>
        <taxon>Pentapetalae</taxon>
        <taxon>asterids</taxon>
        <taxon>campanulids</taxon>
        <taxon>Asterales</taxon>
        <taxon>Asteraceae</taxon>
        <taxon>Asteroideae</taxon>
        <taxon>Anthemideae</taxon>
        <taxon>Anthemidinae</taxon>
        <taxon>Tanacetum</taxon>
    </lineage>
</organism>
<accession>A0ABQ5ID67</accession>
<evidence type="ECO:0000313" key="2">
    <source>
        <dbReference type="Proteomes" id="UP001151760"/>
    </source>
</evidence>